<dbReference type="OrthoDB" id="9989782at2"/>
<evidence type="ECO:0000313" key="3">
    <source>
        <dbReference type="Proteomes" id="UP000005089"/>
    </source>
</evidence>
<reference evidence="2 3" key="1">
    <citation type="submission" date="2009-02" db="EMBL/GenBank/DDBJ databases">
        <title>The Genome Sequence of Oxalobacter formigenes OXCC13.</title>
        <authorList>
            <consortium name="The Broad Institute Genome Sequencing Platform"/>
            <person name="Ward D."/>
            <person name="Young S.K."/>
            <person name="Kodira C.D."/>
            <person name="Zeng Q."/>
            <person name="Koehrsen M."/>
            <person name="Alvarado L."/>
            <person name="Berlin A."/>
            <person name="Borenstein D."/>
            <person name="Chen Z."/>
            <person name="Engels R."/>
            <person name="Freedman E."/>
            <person name="Gellesch M."/>
            <person name="Goldberg J."/>
            <person name="Griggs A."/>
            <person name="Gujja S."/>
            <person name="Heiman D."/>
            <person name="Hepburn T."/>
            <person name="Howarth C."/>
            <person name="Jen D."/>
            <person name="Larson L."/>
            <person name="Lewis B."/>
            <person name="Mehta T."/>
            <person name="Park D."/>
            <person name="Pearson M."/>
            <person name="Roberts A."/>
            <person name="Saif S."/>
            <person name="Shea T."/>
            <person name="Shenoy N."/>
            <person name="Sisk P."/>
            <person name="Stolte C."/>
            <person name="Sykes S."/>
            <person name="Walk T."/>
            <person name="White J."/>
            <person name="Yandava C."/>
            <person name="Allison M.J."/>
            <person name="Lander E."/>
            <person name="Nusbaum C."/>
            <person name="Galagan J."/>
            <person name="Birren B."/>
        </authorList>
    </citation>
    <scope>NUCLEOTIDE SEQUENCE [LARGE SCALE GENOMIC DNA]</scope>
    <source>
        <strain evidence="2 3">OXCC13</strain>
    </source>
</reference>
<dbReference type="AlphaFoldDB" id="C3X9B4"/>
<keyword evidence="3" id="KW-1185">Reference proteome</keyword>
<feature type="compositionally biased region" description="Polar residues" evidence="1">
    <location>
        <begin position="70"/>
        <end position="85"/>
    </location>
</feature>
<feature type="region of interest" description="Disordered" evidence="1">
    <location>
        <begin position="62"/>
        <end position="102"/>
    </location>
</feature>
<name>C3X9B4_OXAFO</name>
<dbReference type="GeneID" id="77135268"/>
<dbReference type="RefSeq" id="WP_005880541.1">
    <property type="nucleotide sequence ID" value="NZ_CP019430.1"/>
</dbReference>
<organism evidence="2 3">
    <name type="scientific">Oxalobacter formigenes OXCC13</name>
    <dbReference type="NCBI Taxonomy" id="556269"/>
    <lineage>
        <taxon>Bacteria</taxon>
        <taxon>Pseudomonadati</taxon>
        <taxon>Pseudomonadota</taxon>
        <taxon>Betaproteobacteria</taxon>
        <taxon>Burkholderiales</taxon>
        <taxon>Oxalobacteraceae</taxon>
        <taxon>Oxalobacter</taxon>
    </lineage>
</organism>
<proteinExistence type="predicted"/>
<dbReference type="Proteomes" id="UP000005089">
    <property type="component" value="Unassembled WGS sequence"/>
</dbReference>
<dbReference type="HOGENOM" id="CLU_513720_0_0_4"/>
<evidence type="ECO:0000256" key="1">
    <source>
        <dbReference type="SAM" id="MobiDB-lite"/>
    </source>
</evidence>
<evidence type="ECO:0000313" key="2">
    <source>
        <dbReference type="EMBL" id="EEO29790.1"/>
    </source>
</evidence>
<dbReference type="EMBL" id="GG658170">
    <property type="protein sequence ID" value="EEO29790.1"/>
    <property type="molecule type" value="Genomic_DNA"/>
</dbReference>
<accession>C3X9B4</accession>
<protein>
    <submittedName>
        <fullName evidence="2">Uncharacterized protein</fullName>
    </submittedName>
</protein>
<gene>
    <name evidence="2" type="ORF">OFBG_00818</name>
</gene>
<dbReference type="STRING" id="847.BRW83_1396"/>
<sequence>MDWFDTGKDLFNKARKWGETIGDMTAASDNPVEKNGWMDEQQKKIEQQQKTALLRPVIPKVQKQAAPFAQTPQSDAVPDTSTTPDNEPVYDWTGHPVSEEERQRILSNRARERAENPDDINGVLDDLKKLRQERNAPNQKAFRFDSDVPETRQASPEKSAFEKAAEVSIPQDETLTPFFNFLNDHARNGLGENSGWRANPPTHPDLSYGPFGQVLAQSANQGLGFDSKVHGHDGKRIAGQTDQSYKSATDFAAENITNNLGNKSAVSGYGRAPVGHPDSSYDPAIGDVSKNFGLDSAVTGRGRQVIGAPNMSYWGNLEDEKLREIPLDFMQKGVQQGMKDMQILFYSGASLAGEHLFDIVGGDDTSLRRVQGIMDQHQKERQNMGRLNVDRIHVEGDPEKTMQNMTQYLYQELGNQTVKLPAYYVAAHLNTFAQLFGVSSAVLSSQFYADFRERTGDGHAAESVMYGVPLGLMSAALLPFRDSGVFQSAKEVRDYVQSMVVGAAVHKAQDDGRKKIVDGFVDKNNIKKTE</sequence>